<evidence type="ECO:0000259" key="2">
    <source>
        <dbReference type="Pfam" id="PF26343"/>
    </source>
</evidence>
<comment type="caution">
    <text evidence="3">The sequence shown here is derived from an EMBL/GenBank/DDBJ whole genome shotgun (WGS) entry which is preliminary data.</text>
</comment>
<dbReference type="Pfam" id="PF26343">
    <property type="entry name" value="VapC50_C"/>
    <property type="match status" value="1"/>
</dbReference>
<feature type="domain" description="PIN" evidence="1">
    <location>
        <begin position="3"/>
        <end position="110"/>
    </location>
</feature>
<keyword evidence="4" id="KW-1185">Reference proteome</keyword>
<dbReference type="RefSeq" id="WP_315574410.1">
    <property type="nucleotide sequence ID" value="NZ_JARDXH010000001.1"/>
</dbReference>
<protein>
    <submittedName>
        <fullName evidence="3">PIN domain-containing protein</fullName>
    </submittedName>
</protein>
<organism evidence="3 4">
    <name type="scientific">Aquirufa regiilacus</name>
    <dbReference type="NCBI Taxonomy" id="3024868"/>
    <lineage>
        <taxon>Bacteria</taxon>
        <taxon>Pseudomonadati</taxon>
        <taxon>Bacteroidota</taxon>
        <taxon>Cytophagia</taxon>
        <taxon>Cytophagales</taxon>
        <taxon>Flectobacillaceae</taxon>
        <taxon>Aquirufa</taxon>
    </lineage>
</organism>
<dbReference type="InterPro" id="IPR002716">
    <property type="entry name" value="PIN_dom"/>
</dbReference>
<dbReference type="EMBL" id="JAVNWW010000004">
    <property type="protein sequence ID" value="MDU0809236.1"/>
    <property type="molecule type" value="Genomic_DNA"/>
</dbReference>
<gene>
    <name evidence="3" type="ORF">PQG45_09340</name>
</gene>
<name>A0ABU3TTP1_9BACT</name>
<proteinExistence type="predicted"/>
<accession>A0ABU3TTP1</accession>
<evidence type="ECO:0000313" key="3">
    <source>
        <dbReference type="EMBL" id="MDU0809236.1"/>
    </source>
</evidence>
<dbReference type="InterPro" id="IPR058652">
    <property type="entry name" value="VapC50_C"/>
</dbReference>
<sequence>MIKAVLDACVIYPAPLRDLLLSLADVGLFKPFWSAKINEEWIRNLLIKRPELSLPKLALTIEAMNKAFPDANVSSDANIISSVSLPDQDDIHVLATAISSDSSYIITFNLKDFPNDQLRQFYIEAINPDSFILNLFREQEALANFALENQIKRLKHPPLSKTEVLAIFEKLGLIQTSHYIKGL</sequence>
<dbReference type="Proteomes" id="UP001249959">
    <property type="component" value="Unassembled WGS sequence"/>
</dbReference>
<evidence type="ECO:0000313" key="4">
    <source>
        <dbReference type="Proteomes" id="UP001249959"/>
    </source>
</evidence>
<reference evidence="3 4" key="1">
    <citation type="submission" date="2023-09" db="EMBL/GenBank/DDBJ databases">
        <title>Aquirufa genomes.</title>
        <authorList>
            <person name="Pitt A."/>
        </authorList>
    </citation>
    <scope>NUCLEOTIDE SEQUENCE [LARGE SCALE GENOMIC DNA]</scope>
    <source>
        <strain evidence="3 4">LEOWEIH-7C</strain>
    </source>
</reference>
<dbReference type="Pfam" id="PF13470">
    <property type="entry name" value="PIN_3"/>
    <property type="match status" value="1"/>
</dbReference>
<feature type="domain" description="VapC50 C-terminal" evidence="2">
    <location>
        <begin position="128"/>
        <end position="180"/>
    </location>
</feature>
<evidence type="ECO:0000259" key="1">
    <source>
        <dbReference type="Pfam" id="PF13470"/>
    </source>
</evidence>